<reference evidence="2 3" key="1">
    <citation type="submission" date="2019-12" db="EMBL/GenBank/DDBJ databases">
        <title>Chromosome-level assembly of the Caenorhabditis remanei genome.</title>
        <authorList>
            <person name="Teterina A.A."/>
            <person name="Willis J.H."/>
            <person name="Phillips P.C."/>
        </authorList>
    </citation>
    <scope>NUCLEOTIDE SEQUENCE [LARGE SCALE GENOMIC DNA]</scope>
    <source>
        <strain evidence="2 3">PX506</strain>
        <tissue evidence="2">Whole organism</tissue>
    </source>
</reference>
<evidence type="ECO:0000256" key="1">
    <source>
        <dbReference type="SAM" id="Coils"/>
    </source>
</evidence>
<proteinExistence type="predicted"/>
<protein>
    <submittedName>
        <fullName evidence="2">Uncharacterized protein</fullName>
    </submittedName>
</protein>
<dbReference type="RefSeq" id="XP_053578417.1">
    <property type="nucleotide sequence ID" value="XM_053734851.1"/>
</dbReference>
<evidence type="ECO:0000313" key="3">
    <source>
        <dbReference type="Proteomes" id="UP000483820"/>
    </source>
</evidence>
<dbReference type="AlphaFoldDB" id="A0A6A5FU46"/>
<comment type="caution">
    <text evidence="2">The sequence shown here is derived from an EMBL/GenBank/DDBJ whole genome shotgun (WGS) entry which is preliminary data.</text>
</comment>
<sequence>MKSKQQKITVIDNFCKANRYKEGIEKLHSQIETLTNLLVEGEAETDKSRHLLVKLSGKPKMSIPSEGNANKCNTKYRDAILAQWIRFQIREPALREANDFLERFLVQHVAYLEMKSKQQKITVIETFCKANQHREGIEKLRSQMDSLADLLVEDEEETEKIRDLFVELSGQPKESITLCIDCQSNINC</sequence>
<gene>
    <name evidence="2" type="ORF">GCK72_022477</name>
</gene>
<evidence type="ECO:0000313" key="2">
    <source>
        <dbReference type="EMBL" id="KAF1746026.1"/>
    </source>
</evidence>
<name>A0A6A5FU46_CAERE</name>
<dbReference type="GeneID" id="78777446"/>
<dbReference type="CTD" id="78777446"/>
<keyword evidence="1" id="KW-0175">Coiled coil</keyword>
<dbReference type="Proteomes" id="UP000483820">
    <property type="component" value="Chromosome X"/>
</dbReference>
<dbReference type="KEGG" id="crq:GCK72_022477"/>
<accession>A0A6A5FU46</accession>
<feature type="coiled-coil region" evidence="1">
    <location>
        <begin position="17"/>
        <end position="44"/>
    </location>
</feature>
<dbReference type="EMBL" id="WUAV01000006">
    <property type="protein sequence ID" value="KAF1746026.1"/>
    <property type="molecule type" value="Genomic_DNA"/>
</dbReference>
<feature type="coiled-coil region" evidence="1">
    <location>
        <begin position="130"/>
        <end position="157"/>
    </location>
</feature>
<organism evidence="2 3">
    <name type="scientific">Caenorhabditis remanei</name>
    <name type="common">Caenorhabditis vulgaris</name>
    <dbReference type="NCBI Taxonomy" id="31234"/>
    <lineage>
        <taxon>Eukaryota</taxon>
        <taxon>Metazoa</taxon>
        <taxon>Ecdysozoa</taxon>
        <taxon>Nematoda</taxon>
        <taxon>Chromadorea</taxon>
        <taxon>Rhabditida</taxon>
        <taxon>Rhabditina</taxon>
        <taxon>Rhabditomorpha</taxon>
        <taxon>Rhabditoidea</taxon>
        <taxon>Rhabditidae</taxon>
        <taxon>Peloderinae</taxon>
        <taxon>Caenorhabditis</taxon>
    </lineage>
</organism>